<protein>
    <submittedName>
        <fullName evidence="1">Uncharacterized protein</fullName>
    </submittedName>
</protein>
<dbReference type="EMBL" id="NUIL01000015">
    <property type="protein sequence ID" value="PGO29150.1"/>
    <property type="molecule type" value="Genomic_DNA"/>
</dbReference>
<sequence>MSMFRKPSAKKLGLKVLAIGEKGVGKSVFSLSFPRVYAIDGETGMAFYESHPRFGQNLLGIVNTQDFNELQEAIDELMDMGAEEVGTLSIDSETKIYENLTDASLQVEEKKARKNGKDVNDSSVSMRGYGRIKAISTRLQNLKIDLSAKGINVISIAQIDDIKQKIGEQFIKVGEKPVMKKNSEYDYDVVIKLFTEDDSEGNPIYKGVILKDRTGVTKVNQIVENPSYETWRLFLESRDGADTIKSNLAKDSAKSQKALEEEDAEAEKTVVDKLKEAMSKSDAHQAKAVALIQESGIKNPLSPTATELNKLQKIVEIVSEM</sequence>
<proteinExistence type="predicted"/>
<gene>
    <name evidence="1" type="ORF">CN984_11920</name>
</gene>
<comment type="caution">
    <text evidence="1">The sequence shown here is derived from an EMBL/GenBank/DDBJ whole genome shotgun (WGS) entry which is preliminary data.</text>
</comment>
<evidence type="ECO:0000313" key="1">
    <source>
        <dbReference type="EMBL" id="PGO29150.1"/>
    </source>
</evidence>
<name>A0A2B9PQR4_BACCE</name>
<organism evidence="1 2">
    <name type="scientific">Bacillus cereus</name>
    <dbReference type="NCBI Taxonomy" id="1396"/>
    <lineage>
        <taxon>Bacteria</taxon>
        <taxon>Bacillati</taxon>
        <taxon>Bacillota</taxon>
        <taxon>Bacilli</taxon>
        <taxon>Bacillales</taxon>
        <taxon>Bacillaceae</taxon>
        <taxon>Bacillus</taxon>
        <taxon>Bacillus cereus group</taxon>
    </lineage>
</organism>
<evidence type="ECO:0000313" key="2">
    <source>
        <dbReference type="Proteomes" id="UP000223777"/>
    </source>
</evidence>
<dbReference type="Proteomes" id="UP000223777">
    <property type="component" value="Unassembled WGS sequence"/>
</dbReference>
<reference evidence="1 2" key="1">
    <citation type="submission" date="2017-09" db="EMBL/GenBank/DDBJ databases">
        <title>Large-scale bioinformatics analysis of Bacillus genomes uncovers conserved roles of natural products in bacterial physiology.</title>
        <authorList>
            <consortium name="Agbiome Team Llc"/>
            <person name="Bleich R.M."/>
            <person name="Grubbs K.J."/>
            <person name="Santa Maria K.C."/>
            <person name="Allen S.E."/>
            <person name="Farag S."/>
            <person name="Shank E.A."/>
            <person name="Bowers A."/>
        </authorList>
    </citation>
    <scope>NUCLEOTIDE SEQUENCE [LARGE SCALE GENOMIC DNA]</scope>
    <source>
        <strain evidence="1 2">AFS050027</strain>
    </source>
</reference>
<dbReference type="AlphaFoldDB" id="A0A2B9PQR4"/>
<dbReference type="Pfam" id="PF13479">
    <property type="entry name" value="AAA_24"/>
    <property type="match status" value="1"/>
</dbReference>
<accession>A0A2B9PQR4</accession>